<dbReference type="Pfam" id="PF12298">
    <property type="entry name" value="Bot1p"/>
    <property type="match status" value="1"/>
</dbReference>
<dbReference type="GO" id="GO:0005763">
    <property type="term" value="C:mitochondrial small ribosomal subunit"/>
    <property type="evidence" value="ECO:0007669"/>
    <property type="project" value="TreeGrafter"/>
</dbReference>
<evidence type="ECO:0000313" key="2">
    <source>
        <dbReference type="EMBL" id="RPB09297.1"/>
    </source>
</evidence>
<dbReference type="GO" id="GO:0003735">
    <property type="term" value="F:structural constituent of ribosome"/>
    <property type="evidence" value="ECO:0007669"/>
    <property type="project" value="TreeGrafter"/>
</dbReference>
<feature type="compositionally biased region" description="Low complexity" evidence="1">
    <location>
        <begin position="13"/>
        <end position="25"/>
    </location>
</feature>
<protein>
    <recommendedName>
        <fullName evidence="4">Ribosomal protein S35, mitochondrial</fullName>
    </recommendedName>
</protein>
<dbReference type="AlphaFoldDB" id="A0A3N4KFN6"/>
<evidence type="ECO:0008006" key="4">
    <source>
        <dbReference type="Google" id="ProtNLM"/>
    </source>
</evidence>
<dbReference type="Proteomes" id="UP000277580">
    <property type="component" value="Unassembled WGS sequence"/>
</dbReference>
<dbReference type="EMBL" id="ML119153">
    <property type="protein sequence ID" value="RPB09297.1"/>
    <property type="molecule type" value="Genomic_DNA"/>
</dbReference>
<reference evidence="2 3" key="1">
    <citation type="journal article" date="2018" name="Nat. Ecol. Evol.">
        <title>Pezizomycetes genomes reveal the molecular basis of ectomycorrhizal truffle lifestyle.</title>
        <authorList>
            <person name="Murat C."/>
            <person name="Payen T."/>
            <person name="Noel B."/>
            <person name="Kuo A."/>
            <person name="Morin E."/>
            <person name="Chen J."/>
            <person name="Kohler A."/>
            <person name="Krizsan K."/>
            <person name="Balestrini R."/>
            <person name="Da Silva C."/>
            <person name="Montanini B."/>
            <person name="Hainaut M."/>
            <person name="Levati E."/>
            <person name="Barry K.W."/>
            <person name="Belfiori B."/>
            <person name="Cichocki N."/>
            <person name="Clum A."/>
            <person name="Dockter R.B."/>
            <person name="Fauchery L."/>
            <person name="Guy J."/>
            <person name="Iotti M."/>
            <person name="Le Tacon F."/>
            <person name="Lindquist E.A."/>
            <person name="Lipzen A."/>
            <person name="Malagnac F."/>
            <person name="Mello A."/>
            <person name="Molinier V."/>
            <person name="Miyauchi S."/>
            <person name="Poulain J."/>
            <person name="Riccioni C."/>
            <person name="Rubini A."/>
            <person name="Sitrit Y."/>
            <person name="Splivallo R."/>
            <person name="Traeger S."/>
            <person name="Wang M."/>
            <person name="Zifcakova L."/>
            <person name="Wipf D."/>
            <person name="Zambonelli A."/>
            <person name="Paolocci F."/>
            <person name="Nowrousian M."/>
            <person name="Ottonello S."/>
            <person name="Baldrian P."/>
            <person name="Spatafora J.W."/>
            <person name="Henrissat B."/>
            <person name="Nagy L.G."/>
            <person name="Aury J.M."/>
            <person name="Wincker P."/>
            <person name="Grigoriev I.V."/>
            <person name="Bonfante P."/>
            <person name="Martin F.M."/>
        </authorList>
    </citation>
    <scope>NUCLEOTIDE SEQUENCE [LARGE SCALE GENOMIC DNA]</scope>
    <source>
        <strain evidence="2 3">CCBAS932</strain>
    </source>
</reference>
<dbReference type="PANTHER" id="PTHR28158:SF1">
    <property type="entry name" value="SMALL RIBOSOMAL SUBUNIT PROTEIN MS45"/>
    <property type="match status" value="1"/>
</dbReference>
<dbReference type="InParanoid" id="A0A3N4KFN6"/>
<keyword evidence="3" id="KW-1185">Reference proteome</keyword>
<evidence type="ECO:0000313" key="3">
    <source>
        <dbReference type="Proteomes" id="UP000277580"/>
    </source>
</evidence>
<evidence type="ECO:0000256" key="1">
    <source>
        <dbReference type="SAM" id="MobiDB-lite"/>
    </source>
</evidence>
<dbReference type="FunCoup" id="A0A3N4KFN6">
    <property type="interactions" value="108"/>
</dbReference>
<organism evidence="2 3">
    <name type="scientific">Morchella conica CCBAS932</name>
    <dbReference type="NCBI Taxonomy" id="1392247"/>
    <lineage>
        <taxon>Eukaryota</taxon>
        <taxon>Fungi</taxon>
        <taxon>Dikarya</taxon>
        <taxon>Ascomycota</taxon>
        <taxon>Pezizomycotina</taxon>
        <taxon>Pezizomycetes</taxon>
        <taxon>Pezizales</taxon>
        <taxon>Morchellaceae</taxon>
        <taxon>Morchella</taxon>
    </lineage>
</organism>
<gene>
    <name evidence="2" type="ORF">P167DRAFT_538606</name>
</gene>
<sequence>MPPRPRHNPIPSPLSLSSRPASQPQKCLLAHTRCFSATPSAAARKGEPRPVGPSQRTEFFNWINGPGAVFKQAGEEGPKYLSSYDKRTWERKDRASNVPYPMNPAFKSTPVLSNEMREQIYKRVEIEGASVRKASAEFAVSLERVAAVVRLKAVERKWQNEGKHVSSYLTKALEQMLPVTHFVPADQGQRQIHENIQELFSHPFAGRQAFVPTSESREYTRVDAGKEFGLPPADEAVPHPELVVAKRERMENLSLDELERRQAERERLAQVQQEEKESRAAEKLKNAGTFVEQGRWKWNLKEARAGSVGFRYGFPHPDRKKGHVKIPTHFI</sequence>
<dbReference type="InterPro" id="IPR021036">
    <property type="entry name" value="Ribosomal_mS45"/>
</dbReference>
<dbReference type="GO" id="GO:0032543">
    <property type="term" value="P:mitochondrial translation"/>
    <property type="evidence" value="ECO:0007669"/>
    <property type="project" value="TreeGrafter"/>
</dbReference>
<proteinExistence type="predicted"/>
<dbReference type="PANTHER" id="PTHR28158">
    <property type="entry name" value="37S RIBOSOMAL PROTEIN S35, MITOCHONDRIAL"/>
    <property type="match status" value="1"/>
</dbReference>
<name>A0A3N4KFN6_9PEZI</name>
<accession>A0A3N4KFN6</accession>
<dbReference type="OrthoDB" id="10052321at2759"/>
<feature type="region of interest" description="Disordered" evidence="1">
    <location>
        <begin position="1"/>
        <end position="25"/>
    </location>
</feature>
<dbReference type="STRING" id="1392247.A0A3N4KFN6"/>